<dbReference type="AlphaFoldDB" id="A0AA43QWI4"/>
<dbReference type="Proteomes" id="UP001162175">
    <property type="component" value="Unassembled WGS sequence"/>
</dbReference>
<dbReference type="InterPro" id="IPR013320">
    <property type="entry name" value="ConA-like_dom_sf"/>
</dbReference>
<proteinExistence type="predicted"/>
<dbReference type="Pfam" id="PF13385">
    <property type="entry name" value="Laminin_G_3"/>
    <property type="match status" value="1"/>
</dbReference>
<sequence>MFGQGVYGVGLGLHILYQDGSRGMIFGMYGNDNDYQNNYRPSVNTWNHWVFTYDSTTYRKQFFANTIKQVAPASVETVYSGSGQFNIGAIYSSPGSLFNGRIGIVRGYNRVLERKEIAHNFQSERGRYGV</sequence>
<dbReference type="SUPFAM" id="SSF49899">
    <property type="entry name" value="Concanavalin A-like lectins/glucanases"/>
    <property type="match status" value="1"/>
</dbReference>
<comment type="caution">
    <text evidence="1">The sequence shown here is derived from an EMBL/GenBank/DDBJ whole genome shotgun (WGS) entry which is preliminary data.</text>
</comment>
<evidence type="ECO:0008006" key="3">
    <source>
        <dbReference type="Google" id="ProtNLM"/>
    </source>
</evidence>
<protein>
    <recommendedName>
        <fullName evidence="3">LamG domain-containing protein</fullName>
    </recommendedName>
</protein>
<dbReference type="EMBL" id="JAPFAR010000031">
    <property type="protein sequence ID" value="MDI3349483.1"/>
    <property type="molecule type" value="Genomic_DNA"/>
</dbReference>
<evidence type="ECO:0000313" key="1">
    <source>
        <dbReference type="EMBL" id="MDI3349483.1"/>
    </source>
</evidence>
<gene>
    <name evidence="1" type="ORF">DCBHLPFO_00709</name>
</gene>
<accession>A0AA43QWI4</accession>
<organism evidence="1 2">
    <name type="scientific">Mycoplasmopsis arginini</name>
    <name type="common">Mycoplasma arginini</name>
    <dbReference type="NCBI Taxonomy" id="2094"/>
    <lineage>
        <taxon>Bacteria</taxon>
        <taxon>Bacillati</taxon>
        <taxon>Mycoplasmatota</taxon>
        <taxon>Mycoplasmoidales</taxon>
        <taxon>Metamycoplasmataceae</taxon>
        <taxon>Mycoplasmopsis</taxon>
    </lineage>
</organism>
<evidence type="ECO:0000313" key="2">
    <source>
        <dbReference type="Proteomes" id="UP001162175"/>
    </source>
</evidence>
<name>A0AA43QWI4_MYCAR</name>
<reference evidence="1" key="1">
    <citation type="submission" date="2022-11" db="EMBL/GenBank/DDBJ databases">
        <title>Draft genome of Mycoplasma arginini isolated from fly.</title>
        <authorList>
            <person name="Severgnini M."/>
            <person name="Gioia G."/>
            <person name="Cremonesi P."/>
            <person name="Moroni P."/>
            <person name="Addis M.F."/>
            <person name="Castiglioni B."/>
        </authorList>
    </citation>
    <scope>NUCLEOTIDE SEQUENCE</scope>
    <source>
        <strain evidence="1">QMP CG1-1632</strain>
    </source>
</reference>
<dbReference type="Gene3D" id="2.60.120.200">
    <property type="match status" value="1"/>
</dbReference>